<dbReference type="InterPro" id="IPR023606">
    <property type="entry name" value="CoA-Trfase_III_dom_1_sf"/>
</dbReference>
<reference evidence="3 4" key="1">
    <citation type="journal article" date="2019" name="Int. J. Syst. Evol. Microbiol.">
        <title>The Global Catalogue of Microorganisms (GCM) 10K type strain sequencing project: providing services to taxonomists for standard genome sequencing and annotation.</title>
        <authorList>
            <consortium name="The Broad Institute Genomics Platform"/>
            <consortium name="The Broad Institute Genome Sequencing Center for Infectious Disease"/>
            <person name="Wu L."/>
            <person name="Ma J."/>
        </authorList>
    </citation>
    <scope>NUCLEOTIDE SEQUENCE [LARGE SCALE GENOMIC DNA]</scope>
    <source>
        <strain evidence="3 4">JCM 10671</strain>
    </source>
</reference>
<dbReference type="InterPro" id="IPR003673">
    <property type="entry name" value="CoA-Trfase_fam_III"/>
</dbReference>
<protein>
    <submittedName>
        <fullName evidence="3">CoA transferase</fullName>
    </submittedName>
</protein>
<evidence type="ECO:0000256" key="1">
    <source>
        <dbReference type="ARBA" id="ARBA00008383"/>
    </source>
</evidence>
<dbReference type="Gene3D" id="3.40.50.10540">
    <property type="entry name" value="Crotonobetainyl-coa:carnitine coa-transferase, domain 1"/>
    <property type="match status" value="2"/>
</dbReference>
<dbReference type="Proteomes" id="UP001500957">
    <property type="component" value="Unassembled WGS sequence"/>
</dbReference>
<sequence length="771" mass="80680">MSTNLPLRGLRVLDLTSGAAEACGRYLADLGADVLLVEPPGGSPSRADSIGFGLRNANKRGVVLDLTEAQGRERLLTLAGEVDIVVESLPREVLAAGVTPEALLAAHPGLVVVSVTDFGRTGPYADYVGTDAVLAAMGGVLSRSGLPGRPPLLPPSGIVAQTVAVHAALAALVALAKRLRTGAGELVDVSAFEAVVHGFDPGFGTQGSAAAGRKESFPRDRPDAAAFYPVFPCADGHVRIALLAPRQWQSMFDWLGRPEEFADPKYNHIAVRFEASDRLHPLIAAHFANTPRAELVAEGTRRGIPISAVLSPSEVLAADHFAASGALVDAEIVDGVSARVPHGYLSVDGERAGLRHRAPRVGEHDGEPLPAADRLTSVDLPGDGEGPLSGLRVLDLGVIVFGAELTRLLADQGADVLKIENSAFPDGLRQTRKNSTMNASFAWGARNKRGLGLDLRSEEGRAIVRELVRTADVVTGNFKPGTLESLGLSFEQLVEINPRIIVSDSSAFGSRGPWSDRMGYGPLVRGACGVSTLWRYPEGDPDHDTYCDGSTVYPDHIAAHVGAVGVVAALLNRARTGRGAGLELAQADVAVVHLGPLLAQESLYPGSVGPARAPEPGGAGAGVYPCAGDDEWVVVDVRDEADAKRLAEVTGGEALEAWTAGRTPAEAAQVLQAAGVPAGPMLRLPDQLTDPQLVERGAFRTLEHPELKAPIPTNAHLARFSTIPDPPLRPAPLPGEHTVEIATHELGFDEARVAALIEAGVLQVPAAPDAD</sequence>
<keyword evidence="2 3" id="KW-0808">Transferase</keyword>
<proteinExistence type="inferred from homology"/>
<dbReference type="Pfam" id="PF02515">
    <property type="entry name" value="CoA_transf_3"/>
    <property type="match status" value="2"/>
</dbReference>
<dbReference type="RefSeq" id="WP_344607608.1">
    <property type="nucleotide sequence ID" value="NZ_BAAAHE010000038.1"/>
</dbReference>
<evidence type="ECO:0000313" key="3">
    <source>
        <dbReference type="EMBL" id="GAA0630423.1"/>
    </source>
</evidence>
<dbReference type="Gene3D" id="3.30.1540.10">
    <property type="entry name" value="formyl-coa transferase, domain 3"/>
    <property type="match status" value="2"/>
</dbReference>
<name>A0ABN1H6Q5_9ACTN</name>
<dbReference type="PANTHER" id="PTHR48228:SF6">
    <property type="entry name" value="L-CARNITINE COA-TRANSFERASE"/>
    <property type="match status" value="1"/>
</dbReference>
<evidence type="ECO:0000256" key="2">
    <source>
        <dbReference type="ARBA" id="ARBA00022679"/>
    </source>
</evidence>
<accession>A0ABN1H6Q5</accession>
<comment type="similarity">
    <text evidence="1">Belongs to the CoA-transferase III family.</text>
</comment>
<dbReference type="PANTHER" id="PTHR48228">
    <property type="entry name" value="SUCCINYL-COA--D-CITRAMALATE COA-TRANSFERASE"/>
    <property type="match status" value="1"/>
</dbReference>
<dbReference type="SUPFAM" id="SSF89796">
    <property type="entry name" value="CoA-transferase family III (CaiB/BaiF)"/>
    <property type="match status" value="2"/>
</dbReference>
<comment type="caution">
    <text evidence="3">The sequence shown here is derived from an EMBL/GenBank/DDBJ whole genome shotgun (WGS) entry which is preliminary data.</text>
</comment>
<gene>
    <name evidence="3" type="ORF">GCM10009547_37710</name>
</gene>
<evidence type="ECO:0000313" key="4">
    <source>
        <dbReference type="Proteomes" id="UP001500957"/>
    </source>
</evidence>
<dbReference type="GO" id="GO:0016740">
    <property type="term" value="F:transferase activity"/>
    <property type="evidence" value="ECO:0007669"/>
    <property type="project" value="UniProtKB-KW"/>
</dbReference>
<dbReference type="EMBL" id="BAAAHE010000038">
    <property type="protein sequence ID" value="GAA0630423.1"/>
    <property type="molecule type" value="Genomic_DNA"/>
</dbReference>
<dbReference type="InterPro" id="IPR044855">
    <property type="entry name" value="CoA-Trfase_III_dom3_sf"/>
</dbReference>
<keyword evidence="4" id="KW-1185">Reference proteome</keyword>
<organism evidence="3 4">
    <name type="scientific">Sporichthya brevicatena</name>
    <dbReference type="NCBI Taxonomy" id="171442"/>
    <lineage>
        <taxon>Bacteria</taxon>
        <taxon>Bacillati</taxon>
        <taxon>Actinomycetota</taxon>
        <taxon>Actinomycetes</taxon>
        <taxon>Sporichthyales</taxon>
        <taxon>Sporichthyaceae</taxon>
        <taxon>Sporichthya</taxon>
    </lineage>
</organism>
<dbReference type="InterPro" id="IPR050509">
    <property type="entry name" value="CoA-transferase_III"/>
</dbReference>